<comment type="similarity">
    <text evidence="2 8">Belongs to the calsequestrin family.</text>
</comment>
<dbReference type="CDD" id="cd03074">
    <property type="entry name" value="PDI_b'_Calsequestrin_C"/>
    <property type="match status" value="1"/>
</dbReference>
<keyword evidence="6" id="KW-0514">Muscle protein</keyword>
<dbReference type="InterPro" id="IPR041860">
    <property type="entry name" value="Calsequestrin_C"/>
</dbReference>
<evidence type="ECO:0000256" key="4">
    <source>
        <dbReference type="ARBA" id="ARBA00022837"/>
    </source>
</evidence>
<evidence type="ECO:0000256" key="8">
    <source>
        <dbReference type="RuleBase" id="RU000648"/>
    </source>
</evidence>
<dbReference type="Gene3D" id="3.40.30.10">
    <property type="entry name" value="Glutaredoxin"/>
    <property type="match status" value="3"/>
</dbReference>
<evidence type="ECO:0000256" key="2">
    <source>
        <dbReference type="ARBA" id="ARBA00010987"/>
    </source>
</evidence>
<keyword evidence="5" id="KW-0703">Sarcoplasmic reticulum</keyword>
<evidence type="ECO:0000259" key="11">
    <source>
        <dbReference type="SMART" id="SM00892"/>
    </source>
</evidence>
<keyword evidence="3 9" id="KW-0732">Signal</keyword>
<dbReference type="SUPFAM" id="SSF54060">
    <property type="entry name" value="His-Me finger endonucleases"/>
    <property type="match status" value="1"/>
</dbReference>
<dbReference type="GO" id="GO:0005509">
    <property type="term" value="F:calcium ion binding"/>
    <property type="evidence" value="ECO:0007669"/>
    <property type="project" value="InterPro"/>
</dbReference>
<evidence type="ECO:0000259" key="10">
    <source>
        <dbReference type="SMART" id="SM00477"/>
    </source>
</evidence>
<evidence type="ECO:0000313" key="12">
    <source>
        <dbReference type="EMBL" id="KAF4110490.1"/>
    </source>
</evidence>
<dbReference type="Pfam" id="PF01223">
    <property type="entry name" value="Endonuclease_NS"/>
    <property type="match status" value="1"/>
</dbReference>
<dbReference type="InterPro" id="IPR001393">
    <property type="entry name" value="Calsequestrin"/>
</dbReference>
<dbReference type="InterPro" id="IPR044925">
    <property type="entry name" value="His-Me_finger_sf"/>
</dbReference>
<name>A0A7J6CT97_9TELE</name>
<dbReference type="GO" id="GO:0003676">
    <property type="term" value="F:nucleic acid binding"/>
    <property type="evidence" value="ECO:0007669"/>
    <property type="project" value="InterPro"/>
</dbReference>
<dbReference type="PANTHER" id="PTHR10033">
    <property type="entry name" value="CALSEQUESTRIN"/>
    <property type="match status" value="1"/>
</dbReference>
<evidence type="ECO:0000256" key="6">
    <source>
        <dbReference type="ARBA" id="ARBA00023179"/>
    </source>
</evidence>
<dbReference type="InterPro" id="IPR041858">
    <property type="entry name" value="Calsequestrin_middle_dom"/>
</dbReference>
<dbReference type="Proteomes" id="UP000579812">
    <property type="component" value="Unassembled WGS sequence"/>
</dbReference>
<evidence type="ECO:0000313" key="13">
    <source>
        <dbReference type="Proteomes" id="UP000579812"/>
    </source>
</evidence>
<feature type="signal peptide" evidence="9">
    <location>
        <begin position="1"/>
        <end position="20"/>
    </location>
</feature>
<feature type="domain" description="ENPP1-3/EXOG-like endonuclease/phosphodiesterase" evidence="10">
    <location>
        <begin position="441"/>
        <end position="640"/>
    </location>
</feature>
<dbReference type="InterPro" id="IPR041859">
    <property type="entry name" value="Calsequestrin_N"/>
</dbReference>
<keyword evidence="13" id="KW-1185">Reference proteome</keyword>
<evidence type="ECO:0000256" key="7">
    <source>
        <dbReference type="ARBA" id="ARBA00023180"/>
    </source>
</evidence>
<protein>
    <recommendedName>
        <fullName evidence="8">Calsequestrin</fullName>
    </recommendedName>
</protein>
<evidence type="ECO:0000256" key="5">
    <source>
        <dbReference type="ARBA" id="ARBA00022951"/>
    </source>
</evidence>
<dbReference type="SUPFAM" id="SSF52833">
    <property type="entry name" value="Thioredoxin-like"/>
    <property type="match status" value="3"/>
</dbReference>
<organism evidence="12 13">
    <name type="scientific">Onychostoma macrolepis</name>
    <dbReference type="NCBI Taxonomy" id="369639"/>
    <lineage>
        <taxon>Eukaryota</taxon>
        <taxon>Metazoa</taxon>
        <taxon>Chordata</taxon>
        <taxon>Craniata</taxon>
        <taxon>Vertebrata</taxon>
        <taxon>Euteleostomi</taxon>
        <taxon>Actinopterygii</taxon>
        <taxon>Neopterygii</taxon>
        <taxon>Teleostei</taxon>
        <taxon>Ostariophysi</taxon>
        <taxon>Cypriniformes</taxon>
        <taxon>Cyprinidae</taxon>
        <taxon>Acrossocheilinae</taxon>
        <taxon>Onychostoma</taxon>
    </lineage>
</organism>
<dbReference type="SMART" id="SM00477">
    <property type="entry name" value="NUC"/>
    <property type="match status" value="1"/>
</dbReference>
<dbReference type="AlphaFoldDB" id="A0A7J6CT97"/>
<dbReference type="GO" id="GO:0016787">
    <property type="term" value="F:hydrolase activity"/>
    <property type="evidence" value="ECO:0007669"/>
    <property type="project" value="InterPro"/>
</dbReference>
<dbReference type="FunFam" id="3.40.30.10:FF:000033">
    <property type="entry name" value="Calsequestrin"/>
    <property type="match status" value="1"/>
</dbReference>
<feature type="chain" id="PRO_5029715318" description="Calsequestrin" evidence="9">
    <location>
        <begin position="21"/>
        <end position="659"/>
    </location>
</feature>
<dbReference type="InterPro" id="IPR020821">
    <property type="entry name" value="ENPP1-3/EXOG-like_nuc-like"/>
</dbReference>
<reference evidence="12 13" key="1">
    <citation type="submission" date="2020-04" db="EMBL/GenBank/DDBJ databases">
        <title>Chromosome-level genome assembly of a cyprinid fish Onychostoma macrolepis by integration of Nanopore Sequencing, Bionano and Hi-C technology.</title>
        <authorList>
            <person name="Wang D."/>
        </authorList>
    </citation>
    <scope>NUCLEOTIDE SEQUENCE [LARGE SCALE GENOMIC DNA]</scope>
    <source>
        <strain evidence="12">SWU-2019</strain>
        <tissue evidence="12">Muscle</tissue>
    </source>
</reference>
<dbReference type="GO" id="GO:0033018">
    <property type="term" value="C:sarcoplasmic reticulum lumen"/>
    <property type="evidence" value="ECO:0007669"/>
    <property type="project" value="UniProtKB-SubCell"/>
</dbReference>
<dbReference type="FunFam" id="3.40.30.10:FF:000047">
    <property type="entry name" value="Calsequestrin"/>
    <property type="match status" value="1"/>
</dbReference>
<dbReference type="FunFam" id="3.40.30.10:FF:000031">
    <property type="entry name" value="Calsequestrin"/>
    <property type="match status" value="1"/>
</dbReference>
<dbReference type="EMBL" id="JAAMOB010000007">
    <property type="protein sequence ID" value="KAF4110490.1"/>
    <property type="molecule type" value="Genomic_DNA"/>
</dbReference>
<dbReference type="Gene3D" id="3.40.570.10">
    <property type="entry name" value="Extracellular Endonuclease, subunit A"/>
    <property type="match status" value="1"/>
</dbReference>
<evidence type="ECO:0000256" key="1">
    <source>
        <dbReference type="ARBA" id="ARBA00004564"/>
    </source>
</evidence>
<dbReference type="CDD" id="cd03066">
    <property type="entry name" value="PDI_b_Calsequestrin_middle"/>
    <property type="match status" value="1"/>
</dbReference>
<comment type="subcellular location">
    <subcellularLocation>
        <location evidence="1">Sarcoplasmic reticulum lumen</location>
    </subcellularLocation>
</comment>
<dbReference type="CDD" id="cd03065">
    <property type="entry name" value="PDI_b_Calsequestrin_N"/>
    <property type="match status" value="1"/>
</dbReference>
<comment type="caution">
    <text evidence="12">The sequence shown here is derived from an EMBL/GenBank/DDBJ whole genome shotgun (WGS) entry which is preliminary data.</text>
</comment>
<dbReference type="InterPro" id="IPR001604">
    <property type="entry name" value="Endo_G_ENPP1-like_dom"/>
</dbReference>
<dbReference type="GO" id="GO:0014809">
    <property type="term" value="P:regulation of skeletal muscle contraction by regulation of release of sequestered calcium ion"/>
    <property type="evidence" value="ECO:0007669"/>
    <property type="project" value="TreeGrafter"/>
</dbReference>
<evidence type="ECO:0000256" key="3">
    <source>
        <dbReference type="ARBA" id="ARBA00022729"/>
    </source>
</evidence>
<dbReference type="PRINTS" id="PR00312">
    <property type="entry name" value="CALSEQUESTRN"/>
</dbReference>
<keyword evidence="4 8" id="KW-0106">Calcium</keyword>
<gene>
    <name evidence="12" type="ORF">G5714_007521</name>
</gene>
<proteinExistence type="inferred from homology"/>
<comment type="function">
    <text evidence="8">Calsequestrin is a high-capacity, moderate affinity, calcium-binding protein and thus acts as an internal calcium store in muscle.</text>
</comment>
<sequence length="659" mass="76310">MKWGWLLLGVLLTCAYMCWSEKGLEFPEYDGKDRVHQLTIKNYKSVMKKYDVMVIYYHKAVGEDRMSRKQFEVEELALELLTSPAALTYQLAAQVLDDLDDEDIGFGLVDSKKDRAVAKKLGLLEVDSIYIFADDEVIEYDGELAADTLLEFLYDVIEEPVEIISNDRELRGFHNIEEDIKLMGYFKSVKSSHFIEYDDAAEEFHPFIKFFATFEPKIAKKLNLKMNEVDFYEPFMNNPVTIPGKPYMEDDIVSFIEEHDRPTLRKLEPHSMYEIWEDDINGQHIVAFAEESDPDGYEFLEILKEVAQENTENPDLSIIWIDPDDFALMVPYWEKTFGIDLSSPQIGVVDVEDADSVWMEMDDEENMPTADELDTWIEDRISEIRHETACFSSVTFFALSEVVKNFDNCKNFFLNDKPPKGFPNSFEHICQCLWDENDQKIYVYATLYSTTWKIPVYSAYVFRQSKSIGRCDAWYIEPQLDKEDEPCMRPKGRNQKIGTNQALNSDYENSGYNKGHLYPVLHTSNHLSMLATSTLTNAAPQNSDFNQKAWLRHEEAVVEDLKSCDEEAYVVTGVVPDINHKIEKKSVTVSKYYWSATCCLKGSQYIGKGYYGPDNNGRVQELTIAELQNDLQIFYKLESSISIFPAQICQKLNRKRERE</sequence>
<dbReference type="InterPro" id="IPR044929">
    <property type="entry name" value="DNA/RNA_non-sp_Endonuclease_sf"/>
</dbReference>
<accession>A0A7J6CT97</accession>
<evidence type="ECO:0000256" key="9">
    <source>
        <dbReference type="SAM" id="SignalP"/>
    </source>
</evidence>
<dbReference type="SMART" id="SM00892">
    <property type="entry name" value="Endonuclease_NS"/>
    <property type="match status" value="1"/>
</dbReference>
<feature type="domain" description="DNA/RNA non-specific endonuclease/pyrophosphatase/phosphodiesterase" evidence="11">
    <location>
        <begin position="440"/>
        <end position="640"/>
    </location>
</feature>
<dbReference type="InterPro" id="IPR036249">
    <property type="entry name" value="Thioredoxin-like_sf"/>
</dbReference>
<dbReference type="PANTHER" id="PTHR10033:SF14">
    <property type="entry name" value="CALSEQUESTRIN-1"/>
    <property type="match status" value="1"/>
</dbReference>
<keyword evidence="7" id="KW-0325">Glycoprotein</keyword>
<dbReference type="GO" id="GO:0030018">
    <property type="term" value="C:Z disc"/>
    <property type="evidence" value="ECO:0007669"/>
    <property type="project" value="TreeGrafter"/>
</dbReference>
<dbReference type="Pfam" id="PF01216">
    <property type="entry name" value="Calsequestrin"/>
    <property type="match status" value="1"/>
</dbReference>